<evidence type="ECO:0000313" key="3">
    <source>
        <dbReference type="Proteomes" id="UP000624701"/>
    </source>
</evidence>
<gene>
    <name evidence="2" type="ORF">GCM10011444_20920</name>
</gene>
<sequence>MNLSRYINIICIIIGGAVAIYANAEAQQNSYVLVGGIVLLMFGIYRTSRGVPSKFDNPKEESFIQTEEDDD</sequence>
<dbReference type="EMBL" id="BMDQ01000003">
    <property type="protein sequence ID" value="GGI57783.1"/>
    <property type="molecule type" value="Genomic_DNA"/>
</dbReference>
<dbReference type="Proteomes" id="UP000624701">
    <property type="component" value="Unassembled WGS sequence"/>
</dbReference>
<keyword evidence="3" id="KW-1185">Reference proteome</keyword>
<dbReference type="RefSeq" id="WP_188374710.1">
    <property type="nucleotide sequence ID" value="NZ_BMDQ01000003.1"/>
</dbReference>
<evidence type="ECO:0000313" key="2">
    <source>
        <dbReference type="EMBL" id="GGI57783.1"/>
    </source>
</evidence>
<feature type="transmembrane region" description="Helical" evidence="1">
    <location>
        <begin position="6"/>
        <end position="24"/>
    </location>
</feature>
<keyword evidence="1" id="KW-1133">Transmembrane helix</keyword>
<reference evidence="3" key="1">
    <citation type="journal article" date="2019" name="Int. J. Syst. Evol. Microbiol.">
        <title>The Global Catalogue of Microorganisms (GCM) 10K type strain sequencing project: providing services to taxonomists for standard genome sequencing and annotation.</title>
        <authorList>
            <consortium name="The Broad Institute Genomics Platform"/>
            <consortium name="The Broad Institute Genome Sequencing Center for Infectious Disease"/>
            <person name="Wu L."/>
            <person name="Ma J."/>
        </authorList>
    </citation>
    <scope>NUCLEOTIDE SEQUENCE [LARGE SCALE GENOMIC DNA]</scope>
    <source>
        <strain evidence="3">CCM 8681</strain>
    </source>
</reference>
<organism evidence="2 3">
    <name type="scientific">Winogradskyella haliclonae</name>
    <dbReference type="NCBI Taxonomy" id="2048558"/>
    <lineage>
        <taxon>Bacteria</taxon>
        <taxon>Pseudomonadati</taxon>
        <taxon>Bacteroidota</taxon>
        <taxon>Flavobacteriia</taxon>
        <taxon>Flavobacteriales</taxon>
        <taxon>Flavobacteriaceae</taxon>
        <taxon>Winogradskyella</taxon>
    </lineage>
</organism>
<proteinExistence type="predicted"/>
<keyword evidence="1" id="KW-0812">Transmembrane</keyword>
<accession>A0ABQ2C202</accession>
<name>A0ABQ2C202_9FLAO</name>
<evidence type="ECO:0000256" key="1">
    <source>
        <dbReference type="SAM" id="Phobius"/>
    </source>
</evidence>
<protein>
    <submittedName>
        <fullName evidence="2">Uncharacterized protein</fullName>
    </submittedName>
</protein>
<feature type="transmembrane region" description="Helical" evidence="1">
    <location>
        <begin position="31"/>
        <end position="48"/>
    </location>
</feature>
<comment type="caution">
    <text evidence="2">The sequence shown here is derived from an EMBL/GenBank/DDBJ whole genome shotgun (WGS) entry which is preliminary data.</text>
</comment>
<keyword evidence="1" id="KW-0472">Membrane</keyword>